<gene>
    <name evidence="1" type="ORF">I7I53_06982</name>
</gene>
<evidence type="ECO:0000313" key="2">
    <source>
        <dbReference type="Proteomes" id="UP000663419"/>
    </source>
</evidence>
<protein>
    <submittedName>
        <fullName evidence="1">Monothiol glutaredoxin-5</fullName>
    </submittedName>
</protein>
<proteinExistence type="predicted"/>
<evidence type="ECO:0000313" key="1">
    <source>
        <dbReference type="EMBL" id="QSS51616.1"/>
    </source>
</evidence>
<reference evidence="1" key="1">
    <citation type="submission" date="2021-01" db="EMBL/GenBank/DDBJ databases">
        <title>Chromosome-level genome assembly of a human fungal pathogen reveals clustering of transcriptionally co-regulated genes.</title>
        <authorList>
            <person name="Voorhies M."/>
            <person name="Cohen S."/>
            <person name="Shea T.P."/>
            <person name="Petrus S."/>
            <person name="Munoz J.F."/>
            <person name="Poplawski S."/>
            <person name="Goldman W.E."/>
            <person name="Michael T."/>
            <person name="Cuomo C.A."/>
            <person name="Sil A."/>
            <person name="Beyhan S."/>
        </authorList>
    </citation>
    <scope>NUCLEOTIDE SEQUENCE</scope>
    <source>
        <strain evidence="1">H88</strain>
    </source>
</reference>
<dbReference type="Proteomes" id="UP000663419">
    <property type="component" value="Chromosome 2"/>
</dbReference>
<name>A0A8A1LCG0_AJEC8</name>
<dbReference type="VEuPathDB" id="FungiDB:I7I53_06982"/>
<accession>A0A8A1LCG0</accession>
<dbReference type="AlphaFoldDB" id="A0A8A1LCG0"/>
<organism evidence="1 2">
    <name type="scientific">Ajellomyces capsulatus (strain H88)</name>
    <name type="common">Darling's disease fungus</name>
    <name type="synonym">Histoplasma capsulatum</name>
    <dbReference type="NCBI Taxonomy" id="544711"/>
    <lineage>
        <taxon>Eukaryota</taxon>
        <taxon>Fungi</taxon>
        <taxon>Dikarya</taxon>
        <taxon>Ascomycota</taxon>
        <taxon>Pezizomycotina</taxon>
        <taxon>Eurotiomycetes</taxon>
        <taxon>Eurotiomycetidae</taxon>
        <taxon>Onygenales</taxon>
        <taxon>Ajellomycetaceae</taxon>
        <taxon>Histoplasma</taxon>
    </lineage>
</organism>
<sequence>MVARIGMNSLLRSLPKPRSALNRSSPFLNTLPSQTCWLSNETKAAIDKAVASAPVVLFMKGNPETHSVDSQGQAYRFLDCRGWIPGSSLRSMFWRMQSCGKVGPSSKPFSLTKTNIVNSYI</sequence>
<dbReference type="EMBL" id="CP069103">
    <property type="protein sequence ID" value="QSS51616.1"/>
    <property type="molecule type" value="Genomic_DNA"/>
</dbReference>